<dbReference type="STRING" id="139420.A0A371D053"/>
<dbReference type="Pfam" id="PF00271">
    <property type="entry name" value="Helicase_C"/>
    <property type="match status" value="1"/>
</dbReference>
<gene>
    <name evidence="10" type="ORF">OH76DRAFT_1357097</name>
</gene>
<evidence type="ECO:0000313" key="10">
    <source>
        <dbReference type="EMBL" id="RDX45839.1"/>
    </source>
</evidence>
<keyword evidence="5" id="KW-0413">Isomerase</keyword>
<feature type="domain" description="Helicase ATP-binding" evidence="8">
    <location>
        <begin position="89"/>
        <end position="264"/>
    </location>
</feature>
<dbReference type="GO" id="GO:0043138">
    <property type="term" value="F:3'-5' DNA helicase activity"/>
    <property type="evidence" value="ECO:0007669"/>
    <property type="project" value="UniProtKB-EC"/>
</dbReference>
<dbReference type="GO" id="GO:0016787">
    <property type="term" value="F:hydrolase activity"/>
    <property type="evidence" value="ECO:0007669"/>
    <property type="project" value="UniProtKB-KW"/>
</dbReference>
<comment type="catalytic activity">
    <reaction evidence="6">
        <text>Couples ATP hydrolysis with the unwinding of duplex DNA by translocating in the 3'-5' direction.</text>
        <dbReference type="EC" id="5.6.2.4"/>
    </reaction>
</comment>
<evidence type="ECO:0000256" key="6">
    <source>
        <dbReference type="ARBA" id="ARBA00034617"/>
    </source>
</evidence>
<evidence type="ECO:0000259" key="8">
    <source>
        <dbReference type="PROSITE" id="PS51192"/>
    </source>
</evidence>
<feature type="domain" description="Helicase C-terminal" evidence="9">
    <location>
        <begin position="301"/>
        <end position="462"/>
    </location>
</feature>
<evidence type="ECO:0000256" key="3">
    <source>
        <dbReference type="ARBA" id="ARBA00022840"/>
    </source>
</evidence>
<dbReference type="InterPro" id="IPR011545">
    <property type="entry name" value="DEAD/DEAH_box_helicase_dom"/>
</dbReference>
<dbReference type="PANTHER" id="PTHR13710:SF105">
    <property type="entry name" value="ATP-DEPENDENT DNA HELICASE Q1"/>
    <property type="match status" value="1"/>
</dbReference>
<dbReference type="PANTHER" id="PTHR13710">
    <property type="entry name" value="DNA HELICASE RECQ FAMILY MEMBER"/>
    <property type="match status" value="1"/>
</dbReference>
<dbReference type="PROSITE" id="PS51192">
    <property type="entry name" value="HELICASE_ATP_BIND_1"/>
    <property type="match status" value="1"/>
</dbReference>
<evidence type="ECO:0000256" key="2">
    <source>
        <dbReference type="ARBA" id="ARBA00022741"/>
    </source>
</evidence>
<dbReference type="GO" id="GO:0005524">
    <property type="term" value="F:ATP binding"/>
    <property type="evidence" value="ECO:0007669"/>
    <property type="project" value="UniProtKB-KW"/>
</dbReference>
<dbReference type="SMART" id="SM00487">
    <property type="entry name" value="DEXDc"/>
    <property type="match status" value="1"/>
</dbReference>
<keyword evidence="10" id="KW-0378">Hydrolase</keyword>
<dbReference type="PROSITE" id="PS51194">
    <property type="entry name" value="HELICASE_CTER"/>
    <property type="match status" value="1"/>
</dbReference>
<organism evidence="10 11">
    <name type="scientific">Lentinus brumalis</name>
    <dbReference type="NCBI Taxonomy" id="2498619"/>
    <lineage>
        <taxon>Eukaryota</taxon>
        <taxon>Fungi</taxon>
        <taxon>Dikarya</taxon>
        <taxon>Basidiomycota</taxon>
        <taxon>Agaricomycotina</taxon>
        <taxon>Agaricomycetes</taxon>
        <taxon>Polyporales</taxon>
        <taxon>Polyporaceae</taxon>
        <taxon>Lentinus</taxon>
    </lineage>
</organism>
<name>A0A371D053_9APHY</name>
<keyword evidence="3" id="KW-0067">ATP-binding</keyword>
<protein>
    <recommendedName>
        <fullName evidence="7">DNA 3'-5' helicase</fullName>
        <ecNumber evidence="7">5.6.2.4</ecNumber>
    </recommendedName>
</protein>
<dbReference type="GO" id="GO:0003677">
    <property type="term" value="F:DNA binding"/>
    <property type="evidence" value="ECO:0007669"/>
    <property type="project" value="UniProtKB-KW"/>
</dbReference>
<dbReference type="EC" id="5.6.2.4" evidence="7"/>
<dbReference type="SUPFAM" id="SSF52540">
    <property type="entry name" value="P-loop containing nucleoside triphosphate hydrolases"/>
    <property type="match status" value="1"/>
</dbReference>
<evidence type="ECO:0000256" key="5">
    <source>
        <dbReference type="ARBA" id="ARBA00023235"/>
    </source>
</evidence>
<reference evidence="10 11" key="1">
    <citation type="journal article" date="2018" name="Biotechnol. Biofuels">
        <title>Integrative visual omics of the white-rot fungus Polyporus brumalis exposes the biotechnological potential of its oxidative enzymes for delignifying raw plant biomass.</title>
        <authorList>
            <person name="Miyauchi S."/>
            <person name="Rancon A."/>
            <person name="Drula E."/>
            <person name="Hage H."/>
            <person name="Chaduli D."/>
            <person name="Favel A."/>
            <person name="Grisel S."/>
            <person name="Henrissat B."/>
            <person name="Herpoel-Gimbert I."/>
            <person name="Ruiz-Duenas F.J."/>
            <person name="Chevret D."/>
            <person name="Hainaut M."/>
            <person name="Lin J."/>
            <person name="Wang M."/>
            <person name="Pangilinan J."/>
            <person name="Lipzen A."/>
            <person name="Lesage-Meessen L."/>
            <person name="Navarro D."/>
            <person name="Riley R."/>
            <person name="Grigoriev I.V."/>
            <person name="Zhou S."/>
            <person name="Raouche S."/>
            <person name="Rosso M.N."/>
        </authorList>
    </citation>
    <scope>NUCLEOTIDE SEQUENCE [LARGE SCALE GENOMIC DNA]</scope>
    <source>
        <strain evidence="10 11">BRFM 1820</strain>
    </source>
</reference>
<dbReference type="GO" id="GO:0000724">
    <property type="term" value="P:double-strand break repair via homologous recombination"/>
    <property type="evidence" value="ECO:0007669"/>
    <property type="project" value="TreeGrafter"/>
</dbReference>
<dbReference type="Gene3D" id="3.40.50.300">
    <property type="entry name" value="P-loop containing nucleotide triphosphate hydrolases"/>
    <property type="match status" value="2"/>
</dbReference>
<keyword evidence="2" id="KW-0547">Nucleotide-binding</keyword>
<evidence type="ECO:0000256" key="1">
    <source>
        <dbReference type="ARBA" id="ARBA00005446"/>
    </source>
</evidence>
<accession>A0A371D053</accession>
<evidence type="ECO:0000256" key="4">
    <source>
        <dbReference type="ARBA" id="ARBA00023125"/>
    </source>
</evidence>
<dbReference type="Proteomes" id="UP000256964">
    <property type="component" value="Unassembled WGS sequence"/>
</dbReference>
<dbReference type="InterPro" id="IPR001650">
    <property type="entry name" value="Helicase_C-like"/>
</dbReference>
<dbReference type="GO" id="GO:0005737">
    <property type="term" value="C:cytoplasm"/>
    <property type="evidence" value="ECO:0007669"/>
    <property type="project" value="TreeGrafter"/>
</dbReference>
<dbReference type="Pfam" id="PF00270">
    <property type="entry name" value="DEAD"/>
    <property type="match status" value="1"/>
</dbReference>
<dbReference type="GO" id="GO:0005694">
    <property type="term" value="C:chromosome"/>
    <property type="evidence" value="ECO:0007669"/>
    <property type="project" value="TreeGrafter"/>
</dbReference>
<evidence type="ECO:0000256" key="7">
    <source>
        <dbReference type="ARBA" id="ARBA00034808"/>
    </source>
</evidence>
<dbReference type="EMBL" id="KZ857433">
    <property type="protein sequence ID" value="RDX45839.1"/>
    <property type="molecule type" value="Genomic_DNA"/>
</dbReference>
<evidence type="ECO:0000313" key="11">
    <source>
        <dbReference type="Proteomes" id="UP000256964"/>
    </source>
</evidence>
<keyword evidence="11" id="KW-1185">Reference proteome</keyword>
<dbReference type="InterPro" id="IPR027417">
    <property type="entry name" value="P-loop_NTPase"/>
</dbReference>
<sequence>MHSEPRAASIAPSISTSEGRDIAIEPTPVIPPVSHHVHVRERSYKLLEDARIRARDAKKYSSHGTRQTMIEQCQKRANVTPYPEQLDLAECMLLGLDATSIAGTGWGKTLTFVLPLFVPQSKGKMVIIVSPLNALEDDQAERFKKMGLKAVALNGDTNTPELLKDIEKGTYDVILVGPKLLTGERSTVRDLLSKPHFNRRVLGFVIDEAHCICQWGGSFRQEYSQLAVVRALLSTVTSILVTSATMTPVVLENTWKSVLIDPEKSFVLNLGNDRRNIEWRVESMTAGKADLGCLQFLVPENVEELISLPKTMVFFDDIFQSQKARRWLLERLPKRFHERVKCYNARLGDQTKKFVMKGFRKGTIDILLTTEAAGMGCDIPDIVRVVQYMTPESLGVWIQRAGRAGRSPGIRAVAILLVETSVFAEKGKKDRKEGDTITYVKTLEPGLRKYVDAPEDQCRRDIVDEYFDNPPGRRGMLVVCASISCAHTKHL</sequence>
<dbReference type="AlphaFoldDB" id="A0A371D053"/>
<dbReference type="SMART" id="SM00490">
    <property type="entry name" value="HELICc"/>
    <property type="match status" value="1"/>
</dbReference>
<evidence type="ECO:0000259" key="9">
    <source>
        <dbReference type="PROSITE" id="PS51194"/>
    </source>
</evidence>
<comment type="similarity">
    <text evidence="1">Belongs to the helicase family. RecQ subfamily.</text>
</comment>
<dbReference type="GO" id="GO:0009378">
    <property type="term" value="F:four-way junction helicase activity"/>
    <property type="evidence" value="ECO:0007669"/>
    <property type="project" value="TreeGrafter"/>
</dbReference>
<dbReference type="InterPro" id="IPR014001">
    <property type="entry name" value="Helicase_ATP-bd"/>
</dbReference>
<keyword evidence="4" id="KW-0238">DNA-binding</keyword>
<proteinExistence type="inferred from homology"/>
<dbReference type="OrthoDB" id="2499463at2759"/>